<dbReference type="WBParaSite" id="TCLT_0000432601-mRNA-1">
    <property type="protein sequence ID" value="TCLT_0000432601-mRNA-1"/>
    <property type="gene ID" value="TCLT_0000432601"/>
</dbReference>
<dbReference type="InterPro" id="IPR056157">
    <property type="entry name" value="TPR_IFT80_172_dom"/>
</dbReference>
<dbReference type="EMBL" id="UYYF01004284">
    <property type="protein sequence ID" value="VDN01407.1"/>
    <property type="molecule type" value="Genomic_DNA"/>
</dbReference>
<feature type="domain" description="WDR19 WD40 repeat" evidence="6">
    <location>
        <begin position="434"/>
        <end position="712"/>
    </location>
</feature>
<evidence type="ECO:0000259" key="9">
    <source>
        <dbReference type="Pfam" id="PF24762"/>
    </source>
</evidence>
<organism evidence="12">
    <name type="scientific">Thelazia callipaeda</name>
    <name type="common">Oriental eyeworm</name>
    <name type="synonym">Parasitic nematode</name>
    <dbReference type="NCBI Taxonomy" id="103827"/>
    <lineage>
        <taxon>Eukaryota</taxon>
        <taxon>Metazoa</taxon>
        <taxon>Ecdysozoa</taxon>
        <taxon>Nematoda</taxon>
        <taxon>Chromadorea</taxon>
        <taxon>Rhabditida</taxon>
        <taxon>Spirurina</taxon>
        <taxon>Spiruromorpha</taxon>
        <taxon>Thelazioidea</taxon>
        <taxon>Thelaziidae</taxon>
        <taxon>Thelazia</taxon>
    </lineage>
</organism>
<dbReference type="GO" id="GO:0035721">
    <property type="term" value="P:intraciliary retrograde transport"/>
    <property type="evidence" value="ECO:0007669"/>
    <property type="project" value="InterPro"/>
</dbReference>
<evidence type="ECO:0000259" key="8">
    <source>
        <dbReference type="Pfam" id="PF23389"/>
    </source>
</evidence>
<evidence type="ECO:0000256" key="3">
    <source>
        <dbReference type="ARBA" id="ARBA00022737"/>
    </source>
</evidence>
<feature type="domain" description="IFT80/172/WDR35 TPR" evidence="7">
    <location>
        <begin position="755"/>
        <end position="845"/>
    </location>
</feature>
<evidence type="ECO:0000313" key="10">
    <source>
        <dbReference type="EMBL" id="VDN01407.1"/>
    </source>
</evidence>
<dbReference type="InterPro" id="IPR057855">
    <property type="entry name" value="Beta-prop_WDR19_1st"/>
</dbReference>
<evidence type="ECO:0000313" key="12">
    <source>
        <dbReference type="WBParaSite" id="TCLT_0000432601-mRNA-1"/>
    </source>
</evidence>
<dbReference type="STRING" id="103827.A0A0N5CVI9"/>
<dbReference type="GO" id="GO:0005929">
    <property type="term" value="C:cilium"/>
    <property type="evidence" value="ECO:0007669"/>
    <property type="project" value="UniProtKB-SubCell"/>
</dbReference>
<protein>
    <submittedName>
        <fullName evidence="12">WD_REPEATS_REGION domain-containing protein</fullName>
    </submittedName>
</protein>
<dbReference type="OMA" id="NDMLTHT"/>
<dbReference type="Gene3D" id="1.25.40.470">
    <property type="match status" value="2"/>
</dbReference>
<dbReference type="Pfam" id="PF15911">
    <property type="entry name" value="Beta-prop_WDR19_2nd"/>
    <property type="match status" value="1"/>
</dbReference>
<dbReference type="InterPro" id="IPR015943">
    <property type="entry name" value="WD40/YVTN_repeat-like_dom_sf"/>
</dbReference>
<evidence type="ECO:0000259" key="7">
    <source>
        <dbReference type="Pfam" id="PF23387"/>
    </source>
</evidence>
<dbReference type="Proteomes" id="UP000276776">
    <property type="component" value="Unassembled WGS sequence"/>
</dbReference>
<dbReference type="Pfam" id="PF24762">
    <property type="entry name" value="TPR_IF140-IFT172"/>
    <property type="match status" value="1"/>
</dbReference>
<evidence type="ECO:0000256" key="2">
    <source>
        <dbReference type="ARBA" id="ARBA00022574"/>
    </source>
</evidence>
<sequence>METESERCLKLSGVFMVSKILRLFVKVVLGLIPNDVDTRCFLGVSTFLLYSLPQSEFRNNEPVFEWRPWGHYLAVGLNNVVRIYDRRGRVTDELPQATCVKSVSWDHDGDVLAIINDGSTSVTLWEFATKKVDKLDNSTSGKEIPTFILWSHNSPVLAVGNSTGNLFLYNRRTLRSESFCRYYKTSVLGKHQRSITCGAFSNDDLLALGSSDASVSISNINGDSIFSFSCGADPSMIKFSDAKHVTDYSDTVVDFMKNMIYSLKLCTNSQLNSFVSAILGHKILVLVKLSDAENPIYLQFHVHYGNITSYCWFRCDLLLLGFSKGFFVCITTNPPEVGREIFSVQDFKTYLSSVCINESVAKIILAGNNQIRVRELNKQEEIVEIHEVHNEGKGLSIIKANYDGQLIAVNSISGMLYVFLLKLPMLAVTYRNTIAILSSLNEITLFREGEKGPLSTLKIDLEPTVIALGPRHIATAINTRVWFHNIVEEKGVRRVYEVEYLSTVIALLLNEKYVVAKLDGQAQLHRLCDENGMHVVEENGLIIPDSKHVNSKLEDVALTDNFLIYCTSSGHLYYYSLADNAYVSEYRHVVGITSLYPEPEGIRLCFFDERLDVYFYTPVDDSLLKIPSINSSACLRNCLWENFTVDRDTFVVCDSESIHVIIVNRNRIDNDFLTKVGITTIPFGHVPLMLCKGIVYCQTHSGGIGSILLDSHRIDTMLEGKSSSTLESLLNQSLSLGRWSYAWKICEHINKSEHWRKYAVAAMKNGEVNLAIRVFKQIDAVGIVWNLEAIRHVEEKNLLYGHLSLLLENYDLAEKFFLQSSKPTEALDMRRDLLEWDKALILAKRLSPEEMPKISKEFAQHLEGHYTLALEKYENGLIENLDDSNEQLLDHNELCNCGIARMCIHTGNIRRGIEIAANIKGRAVKRDCAIILEHLRQFNDAAYLYELGHFYDQAAAASLKAKNWTKVGDLLDKVQSPKIHSLYGKVMEEEKKYMQAALAYKNARDYHNLVRILLDHLNRPEEAVRIIRENRNIEGAKLIAKFFTKLGDFELAVQFLVISQCHQEAYNLAEMEQKMDVFADAIENEGLVDVFLKLAGYYAKNKNMQKAGHFYYKAGHYSKALDYLLTNEENAEAVETAIECVSQAKDPNLSSLLVSYLLGEADGVPKNPKFLFKYYISMRMYKEAAKTGVIIAAEEQMNGSYRLAHDLLLEMYREMQNKKIKVPFEIQNNLMLLHSYLIIKNLVKRYEHKKAARMLIRVANSVSHFPTHIAPILTSAVIECSKAGLKQSAFKFAVQLLKESNRKNIDERYRRKIEAIVRKSDKLPDPEETKTPCPYCENETEESSLVCMSCKNLIPYCIVTGLHIITDDYSVCPSCNFPAFYSELKK</sequence>
<dbReference type="InterPro" id="IPR056168">
    <property type="entry name" value="TPR_IF140/IFT172/WDR19"/>
</dbReference>
<keyword evidence="5" id="KW-0966">Cell projection</keyword>
<evidence type="ECO:0000313" key="11">
    <source>
        <dbReference type="Proteomes" id="UP000276776"/>
    </source>
</evidence>
<dbReference type="InterPro" id="IPR039468">
    <property type="entry name" value="WDR19_WD40_rpt"/>
</dbReference>
<comment type="subcellular location">
    <subcellularLocation>
        <location evidence="1">Cell projection</location>
        <location evidence="1">Cilium</location>
    </subcellularLocation>
</comment>
<evidence type="ECO:0000256" key="5">
    <source>
        <dbReference type="ARBA" id="ARBA00023273"/>
    </source>
</evidence>
<keyword evidence="3" id="KW-0677">Repeat</keyword>
<dbReference type="OrthoDB" id="10250638at2759"/>
<accession>A0A0N5CVI9</accession>
<keyword evidence="11" id="KW-1185">Reference proteome</keyword>
<reference evidence="10 11" key="2">
    <citation type="submission" date="2018-11" db="EMBL/GenBank/DDBJ databases">
        <authorList>
            <consortium name="Pathogen Informatics"/>
        </authorList>
    </citation>
    <scope>NUCLEOTIDE SEQUENCE [LARGE SCALE GENOMIC DNA]</scope>
</reference>
<dbReference type="SUPFAM" id="SSF69322">
    <property type="entry name" value="Tricorn protease domain 2"/>
    <property type="match status" value="1"/>
</dbReference>
<evidence type="ECO:0000256" key="4">
    <source>
        <dbReference type="ARBA" id="ARBA00023069"/>
    </source>
</evidence>
<keyword evidence="2" id="KW-0853">WD repeat</keyword>
<proteinExistence type="predicted"/>
<dbReference type="InterPro" id="IPR040379">
    <property type="entry name" value="WDR19/dyf-2"/>
</dbReference>
<dbReference type="InterPro" id="IPR036322">
    <property type="entry name" value="WD40_repeat_dom_sf"/>
</dbReference>
<dbReference type="Pfam" id="PF23387">
    <property type="entry name" value="TPR_IFT80_172"/>
    <property type="match status" value="1"/>
</dbReference>
<evidence type="ECO:0000256" key="1">
    <source>
        <dbReference type="ARBA" id="ARBA00004138"/>
    </source>
</evidence>
<dbReference type="Gene3D" id="2.130.10.10">
    <property type="entry name" value="YVTN repeat-like/Quinoprotein amine dehydrogenase"/>
    <property type="match status" value="2"/>
</dbReference>
<gene>
    <name evidence="10" type="ORF">TCLT_LOCUS4315</name>
</gene>
<dbReference type="GO" id="GO:0060271">
    <property type="term" value="P:cilium assembly"/>
    <property type="evidence" value="ECO:0007669"/>
    <property type="project" value="TreeGrafter"/>
</dbReference>
<feature type="domain" description="IF140/IFT172/WDR19 TPR" evidence="9">
    <location>
        <begin position="902"/>
        <end position="1160"/>
    </location>
</feature>
<dbReference type="SUPFAM" id="SSF50978">
    <property type="entry name" value="WD40 repeat-like"/>
    <property type="match status" value="1"/>
</dbReference>
<name>A0A0N5CVI9_THECL</name>
<dbReference type="PANTHER" id="PTHR14920:SF0">
    <property type="entry name" value="WD REPEAT DOMAIN 19"/>
    <property type="match status" value="1"/>
</dbReference>
<keyword evidence="4" id="KW-0969">Cilium</keyword>
<dbReference type="GO" id="GO:0030991">
    <property type="term" value="C:intraciliary transport particle A"/>
    <property type="evidence" value="ECO:0007669"/>
    <property type="project" value="TreeGrafter"/>
</dbReference>
<dbReference type="PANTHER" id="PTHR14920">
    <property type="entry name" value="OSMOTIC AVOIDANCE ABNORMAL PROTEIN 1/WD REPEAT MEMBRANE PROTEIN"/>
    <property type="match status" value="1"/>
</dbReference>
<evidence type="ECO:0000259" key="6">
    <source>
        <dbReference type="Pfam" id="PF15911"/>
    </source>
</evidence>
<dbReference type="Pfam" id="PF23389">
    <property type="entry name" value="Beta-prop_WDR19_1st"/>
    <property type="match status" value="1"/>
</dbReference>
<reference evidence="12" key="1">
    <citation type="submission" date="2016-04" db="UniProtKB">
        <authorList>
            <consortium name="WormBaseParasite"/>
        </authorList>
    </citation>
    <scope>IDENTIFICATION</scope>
</reference>
<feature type="domain" description="WDR19 first beta-propeller" evidence="8">
    <location>
        <begin position="63"/>
        <end position="414"/>
    </location>
</feature>